<protein>
    <recommendedName>
        <fullName evidence="1">USP domain-containing protein</fullName>
    </recommendedName>
</protein>
<reference evidence="2" key="1">
    <citation type="submission" date="2021-07" db="EMBL/GenBank/DDBJ databases">
        <title>Genome Resource of American Ginseng Black Spot Pathogen Alternaria panax.</title>
        <authorList>
            <person name="Qiu C."/>
            <person name="Wang W."/>
            <person name="Liu Z."/>
        </authorList>
    </citation>
    <scope>NUCLEOTIDE SEQUENCE</scope>
    <source>
        <strain evidence="2">BNCC115425</strain>
    </source>
</reference>
<evidence type="ECO:0000313" key="2">
    <source>
        <dbReference type="EMBL" id="KAG9185026.1"/>
    </source>
</evidence>
<dbReference type="GO" id="GO:0016579">
    <property type="term" value="P:protein deubiquitination"/>
    <property type="evidence" value="ECO:0007669"/>
    <property type="project" value="InterPro"/>
</dbReference>
<name>A0AAD4F8W6_9PLEO</name>
<comment type="caution">
    <text evidence="2">The sequence shown here is derived from an EMBL/GenBank/DDBJ whole genome shotgun (WGS) entry which is preliminary data.</text>
</comment>
<dbReference type="InterPro" id="IPR028889">
    <property type="entry name" value="USP"/>
</dbReference>
<gene>
    <name evidence="2" type="ORF">G6011_00017</name>
</gene>
<evidence type="ECO:0000259" key="1">
    <source>
        <dbReference type="PROSITE" id="PS50235"/>
    </source>
</evidence>
<dbReference type="GO" id="GO:0004843">
    <property type="term" value="F:cysteine-type deubiquitinase activity"/>
    <property type="evidence" value="ECO:0007669"/>
    <property type="project" value="InterPro"/>
</dbReference>
<dbReference type="InterPro" id="IPR038765">
    <property type="entry name" value="Papain-like_cys_pep_sf"/>
</dbReference>
<keyword evidence="3" id="KW-1185">Reference proteome</keyword>
<dbReference type="SUPFAM" id="SSF54001">
    <property type="entry name" value="Cysteine proteinases"/>
    <property type="match status" value="1"/>
</dbReference>
<dbReference type="InterPro" id="IPR001394">
    <property type="entry name" value="Peptidase_C19_UCH"/>
</dbReference>
<proteinExistence type="predicted"/>
<dbReference type="PROSITE" id="PS50235">
    <property type="entry name" value="USP_3"/>
    <property type="match status" value="1"/>
</dbReference>
<organism evidence="2 3">
    <name type="scientific">Alternaria panax</name>
    <dbReference type="NCBI Taxonomy" id="48097"/>
    <lineage>
        <taxon>Eukaryota</taxon>
        <taxon>Fungi</taxon>
        <taxon>Dikarya</taxon>
        <taxon>Ascomycota</taxon>
        <taxon>Pezizomycotina</taxon>
        <taxon>Dothideomycetes</taxon>
        <taxon>Pleosporomycetidae</taxon>
        <taxon>Pleosporales</taxon>
        <taxon>Pleosporineae</taxon>
        <taxon>Pleosporaceae</taxon>
        <taxon>Alternaria</taxon>
        <taxon>Alternaria sect. Panax</taxon>
    </lineage>
</organism>
<dbReference type="Proteomes" id="UP001199106">
    <property type="component" value="Unassembled WGS sequence"/>
</dbReference>
<dbReference type="Pfam" id="PF00443">
    <property type="entry name" value="UCH"/>
    <property type="match status" value="1"/>
</dbReference>
<feature type="domain" description="USP" evidence="1">
    <location>
        <begin position="17"/>
        <end position="357"/>
    </location>
</feature>
<evidence type="ECO:0000313" key="3">
    <source>
        <dbReference type="Proteomes" id="UP001199106"/>
    </source>
</evidence>
<dbReference type="AlphaFoldDB" id="A0AAD4F8W6"/>
<accession>A0AAD4F8W6</accession>
<sequence>MVAIGLTRCNDGNRTPCRLANQKEVCYSNAVLQCFAKLIDPSYLGLKLGITYLQNHGILCTRLDVTSTPEVDKRVQETDVRHINPAADFIRIVKLMQKGRANVVHPYYFQAILAAKGGENGEEFASGEGAYPYCWFRFTLNSLCEGASFNGQSGVASHPVIDKMYKVHSAFATVCNACLHRELQANVPDATDWGLRLDPNGTPHSPPNQSPVTVQELLNAHRKYTETKRERCVKCRKNTGKNCIWKGLMTAPEILPIEIKTYERELSADKQTRYKFLFSDIVLNRRIYVPNVGRKHTTRYELQAVVKLEGKGHEHAVAFVRSGEHRWWKCSDEDITGSTWEAAQRTHDKEQVEEEAE</sequence>
<dbReference type="Gene3D" id="3.90.70.10">
    <property type="entry name" value="Cysteine proteinases"/>
    <property type="match status" value="1"/>
</dbReference>
<dbReference type="EMBL" id="JAANER010000012">
    <property type="protein sequence ID" value="KAG9185026.1"/>
    <property type="molecule type" value="Genomic_DNA"/>
</dbReference>